<evidence type="ECO:0000313" key="2">
    <source>
        <dbReference type="EMBL" id="OJJ05972.1"/>
    </source>
</evidence>
<dbReference type="InterPro" id="IPR056125">
    <property type="entry name" value="DUF7708"/>
</dbReference>
<name>A0A1L9PX07_ASPVE</name>
<proteinExistence type="predicted"/>
<dbReference type="OrthoDB" id="21416at2759"/>
<dbReference type="SUPFAM" id="SSF48452">
    <property type="entry name" value="TPR-like"/>
    <property type="match status" value="1"/>
</dbReference>
<sequence length="1118" mass="127191">MATDINQLCWDHAIQLFLHQSTRDPGKRRLAKSLPACTPESLVMEVKRHLHLTARTASGGLWARLQHFAGLISPYCTTIDAFVQHDPHNIALVWGSIRVIIQILVAQQQTSDEINEAFDFIGHQIENYHKSLSLFPEELREATTQIYACVFELILRVRAYLESRRTRRFFKAALGAFRSELEKVQLSIRRWEQIRDRIFRVAAENVKRLESDRVRESQAAMERARKIASTMKDQFIFAHFFRSHGDFRFRLASNFALSLIAKALDIPEVVEAPGAAQVLANTNALMAIPSSKCTLQQLLAILDQLLDLLPGVTILVDALDECRDIEPPGDDPLSSFLRRSGSCKNRRVILLSTNHHFVLAKVSGTDRAIAMDEKAIAGDIRLFLESEIDRAGLGDLRDKILQKGLEESRGMFLWVVLMMKHVRDASNLKKCRESLDQLPPGLFQMFDTSLRRTAESLSREDHDLRYNVLRLLVGAYESMTAAEISTAMAFSPDTHELDDELKLINAETRIARVCRPFVELTPDRRIQFIHSTVKEFFLAEQGRSSPWRTSKYALHFSLQDCHRLLARRTLAALTQSLYQTWQHSARLLQQHLLPGEDVSTELAKPAMSQQNDFYNYSCRHWQDHLIMLANPDQIILDLFRKFLQQNAFVAWSEAMVDLANLSAPSAQVSVRAALQQWHSQSLEPRLRPKVPLDSYFLEAHLALRDELAEQAHSAVLPVLPLARLGEFYNVGGETVEEWELGYRFKEEVVSGYEATLGKRNRFTLNARTSLYQEYLWKMRMDEAREGLYEVARLQLEAVGTELPDYYITLFYLGAVEFHLTMFKDARQTLKTSADGLKRLLGDVNSKAIQAELFIGYALEAEGRLSMAAALYEEIWNKWTGVGGRANGISLMIQTAQGSCYRKQGHLDTAQDLLSHSWTERKHLFTVDNNVTVDSGIQLAILLRDLDDNARATDILAEVVHSGIFPGDFERSCQVDHLRALIDFDNGRYSDGKKRLRRCLEQAGDGRQGLHNRELLWIRITLADVLRCHGEGDDALMLFADLVTPLSLADELAGEPEPGHQLEVAEEALRYLKSYNQTAAAELLQRHQLKWKRTRDFWVLQGGPISDTAWMAPPRDVPG</sequence>
<dbReference type="PANTHER" id="PTHR10039">
    <property type="entry name" value="AMELOGENIN"/>
    <property type="match status" value="1"/>
</dbReference>
<keyword evidence="3" id="KW-1185">Reference proteome</keyword>
<dbReference type="AlphaFoldDB" id="A0A1L9PX07"/>
<evidence type="ECO:0000313" key="3">
    <source>
        <dbReference type="Proteomes" id="UP000184073"/>
    </source>
</evidence>
<dbReference type="Proteomes" id="UP000184073">
    <property type="component" value="Unassembled WGS sequence"/>
</dbReference>
<dbReference type="Pfam" id="PF24809">
    <property type="entry name" value="DUF7708"/>
    <property type="match status" value="1"/>
</dbReference>
<dbReference type="RefSeq" id="XP_040671734.1">
    <property type="nucleotide sequence ID" value="XM_040815751.1"/>
</dbReference>
<dbReference type="Gene3D" id="1.25.40.10">
    <property type="entry name" value="Tetratricopeptide repeat domain"/>
    <property type="match status" value="2"/>
</dbReference>
<evidence type="ECO:0000259" key="1">
    <source>
        <dbReference type="Pfam" id="PF24809"/>
    </source>
</evidence>
<feature type="domain" description="DUF7708" evidence="1">
    <location>
        <begin position="65"/>
        <end position="189"/>
    </location>
</feature>
<organism evidence="2 3">
    <name type="scientific">Aspergillus versicolor CBS 583.65</name>
    <dbReference type="NCBI Taxonomy" id="1036611"/>
    <lineage>
        <taxon>Eukaryota</taxon>
        <taxon>Fungi</taxon>
        <taxon>Dikarya</taxon>
        <taxon>Ascomycota</taxon>
        <taxon>Pezizomycotina</taxon>
        <taxon>Eurotiomycetes</taxon>
        <taxon>Eurotiomycetidae</taxon>
        <taxon>Eurotiales</taxon>
        <taxon>Aspergillaceae</taxon>
        <taxon>Aspergillus</taxon>
        <taxon>Aspergillus subgen. Nidulantes</taxon>
    </lineage>
</organism>
<dbReference type="InterPro" id="IPR011990">
    <property type="entry name" value="TPR-like_helical_dom_sf"/>
</dbReference>
<dbReference type="VEuPathDB" id="FungiDB:ASPVEDRAFT_64838"/>
<gene>
    <name evidence="2" type="ORF">ASPVEDRAFT_64838</name>
</gene>
<dbReference type="STRING" id="1036611.A0A1L9PX07"/>
<protein>
    <recommendedName>
        <fullName evidence="1">DUF7708 domain-containing protein</fullName>
    </recommendedName>
</protein>
<dbReference type="GeneID" id="63731262"/>
<reference evidence="3" key="1">
    <citation type="journal article" date="2017" name="Genome Biol.">
        <title>Comparative genomics reveals high biological diversity and specific adaptations in the industrially and medically important fungal genus Aspergillus.</title>
        <authorList>
            <person name="de Vries R.P."/>
            <person name="Riley R."/>
            <person name="Wiebenga A."/>
            <person name="Aguilar-Osorio G."/>
            <person name="Amillis S."/>
            <person name="Uchima C.A."/>
            <person name="Anderluh G."/>
            <person name="Asadollahi M."/>
            <person name="Askin M."/>
            <person name="Barry K."/>
            <person name="Battaglia E."/>
            <person name="Bayram O."/>
            <person name="Benocci T."/>
            <person name="Braus-Stromeyer S.A."/>
            <person name="Caldana C."/>
            <person name="Canovas D."/>
            <person name="Cerqueira G.C."/>
            <person name="Chen F."/>
            <person name="Chen W."/>
            <person name="Choi C."/>
            <person name="Clum A."/>
            <person name="Dos Santos R.A."/>
            <person name="Damasio A.R."/>
            <person name="Diallinas G."/>
            <person name="Emri T."/>
            <person name="Fekete E."/>
            <person name="Flipphi M."/>
            <person name="Freyberg S."/>
            <person name="Gallo A."/>
            <person name="Gournas C."/>
            <person name="Habgood R."/>
            <person name="Hainaut M."/>
            <person name="Harispe M.L."/>
            <person name="Henrissat B."/>
            <person name="Hilden K.S."/>
            <person name="Hope R."/>
            <person name="Hossain A."/>
            <person name="Karabika E."/>
            <person name="Karaffa L."/>
            <person name="Karanyi Z."/>
            <person name="Krasevec N."/>
            <person name="Kuo A."/>
            <person name="Kusch H."/>
            <person name="LaButti K."/>
            <person name="Lagendijk E.L."/>
            <person name="Lapidus A."/>
            <person name="Levasseur A."/>
            <person name="Lindquist E."/>
            <person name="Lipzen A."/>
            <person name="Logrieco A.F."/>
            <person name="MacCabe A."/>
            <person name="Maekelae M.R."/>
            <person name="Malavazi I."/>
            <person name="Melin P."/>
            <person name="Meyer V."/>
            <person name="Mielnichuk N."/>
            <person name="Miskei M."/>
            <person name="Molnar A.P."/>
            <person name="Mule G."/>
            <person name="Ngan C.Y."/>
            <person name="Orejas M."/>
            <person name="Orosz E."/>
            <person name="Ouedraogo J.P."/>
            <person name="Overkamp K.M."/>
            <person name="Park H.-S."/>
            <person name="Perrone G."/>
            <person name="Piumi F."/>
            <person name="Punt P.J."/>
            <person name="Ram A.F."/>
            <person name="Ramon A."/>
            <person name="Rauscher S."/>
            <person name="Record E."/>
            <person name="Riano-Pachon D.M."/>
            <person name="Robert V."/>
            <person name="Roehrig J."/>
            <person name="Ruller R."/>
            <person name="Salamov A."/>
            <person name="Salih N.S."/>
            <person name="Samson R.A."/>
            <person name="Sandor E."/>
            <person name="Sanguinetti M."/>
            <person name="Schuetze T."/>
            <person name="Sepcic K."/>
            <person name="Shelest E."/>
            <person name="Sherlock G."/>
            <person name="Sophianopoulou V."/>
            <person name="Squina F.M."/>
            <person name="Sun H."/>
            <person name="Susca A."/>
            <person name="Todd R.B."/>
            <person name="Tsang A."/>
            <person name="Unkles S.E."/>
            <person name="van de Wiele N."/>
            <person name="van Rossen-Uffink D."/>
            <person name="Oliveira J.V."/>
            <person name="Vesth T.C."/>
            <person name="Visser J."/>
            <person name="Yu J.-H."/>
            <person name="Zhou M."/>
            <person name="Andersen M.R."/>
            <person name="Archer D.B."/>
            <person name="Baker S.E."/>
            <person name="Benoit I."/>
            <person name="Brakhage A.A."/>
            <person name="Braus G.H."/>
            <person name="Fischer R."/>
            <person name="Frisvad J.C."/>
            <person name="Goldman G.H."/>
            <person name="Houbraken J."/>
            <person name="Oakley B."/>
            <person name="Pocsi I."/>
            <person name="Scazzocchio C."/>
            <person name="Seiboth B."/>
            <person name="vanKuyk P.A."/>
            <person name="Wortman J."/>
            <person name="Dyer P.S."/>
            <person name="Grigoriev I.V."/>
        </authorList>
    </citation>
    <scope>NUCLEOTIDE SEQUENCE [LARGE SCALE GENOMIC DNA]</scope>
    <source>
        <strain evidence="3">CBS 583.65</strain>
    </source>
</reference>
<dbReference type="EMBL" id="KV878134">
    <property type="protein sequence ID" value="OJJ05972.1"/>
    <property type="molecule type" value="Genomic_DNA"/>
</dbReference>
<accession>A0A1L9PX07</accession>
<dbReference type="PANTHER" id="PTHR10039:SF14">
    <property type="entry name" value="NACHT DOMAIN-CONTAINING PROTEIN"/>
    <property type="match status" value="1"/>
</dbReference>